<sequence>MIAFLKSIDSRTWKAVLKGWSHPVIVDKEDKSTLELKAEEDYTKMFKLIKHCIVAKEAWEILKTYIEGTKKVKMDKLQFLTTKFENLKMKDDETIHDFHMNVMDIANSSESLGEKMPEEKLVRKILRSLPK</sequence>
<dbReference type="PANTHER" id="PTHR35317">
    <property type="entry name" value="OS04G0629600 PROTEIN"/>
    <property type="match status" value="1"/>
</dbReference>
<feature type="non-terminal residue" evidence="1">
    <location>
        <position position="131"/>
    </location>
</feature>
<dbReference type="AlphaFoldDB" id="A0A392PDM1"/>
<dbReference type="Pfam" id="PF14223">
    <property type="entry name" value="Retrotran_gag_2"/>
    <property type="match status" value="1"/>
</dbReference>
<reference evidence="1 2" key="1">
    <citation type="journal article" date="2018" name="Front. Plant Sci.">
        <title>Red Clover (Trifolium pratense) and Zigzag Clover (T. medium) - A Picture of Genomic Similarities and Differences.</title>
        <authorList>
            <person name="Dluhosova J."/>
            <person name="Istvanek J."/>
            <person name="Nedelnik J."/>
            <person name="Repkova J."/>
        </authorList>
    </citation>
    <scope>NUCLEOTIDE SEQUENCE [LARGE SCALE GENOMIC DNA]</scope>
    <source>
        <strain evidence="2">cv. 10/8</strain>
        <tissue evidence="1">Leaf</tissue>
    </source>
</reference>
<keyword evidence="2" id="KW-1185">Reference proteome</keyword>
<accession>A0A392PDM1</accession>
<comment type="caution">
    <text evidence="1">The sequence shown here is derived from an EMBL/GenBank/DDBJ whole genome shotgun (WGS) entry which is preliminary data.</text>
</comment>
<organism evidence="1 2">
    <name type="scientific">Trifolium medium</name>
    <dbReference type="NCBI Taxonomy" id="97028"/>
    <lineage>
        <taxon>Eukaryota</taxon>
        <taxon>Viridiplantae</taxon>
        <taxon>Streptophyta</taxon>
        <taxon>Embryophyta</taxon>
        <taxon>Tracheophyta</taxon>
        <taxon>Spermatophyta</taxon>
        <taxon>Magnoliopsida</taxon>
        <taxon>eudicotyledons</taxon>
        <taxon>Gunneridae</taxon>
        <taxon>Pentapetalae</taxon>
        <taxon>rosids</taxon>
        <taxon>fabids</taxon>
        <taxon>Fabales</taxon>
        <taxon>Fabaceae</taxon>
        <taxon>Papilionoideae</taxon>
        <taxon>50 kb inversion clade</taxon>
        <taxon>NPAAA clade</taxon>
        <taxon>Hologalegina</taxon>
        <taxon>IRL clade</taxon>
        <taxon>Trifolieae</taxon>
        <taxon>Trifolium</taxon>
    </lineage>
</organism>
<evidence type="ECO:0000313" key="1">
    <source>
        <dbReference type="EMBL" id="MCI09416.1"/>
    </source>
</evidence>
<dbReference type="Proteomes" id="UP000265520">
    <property type="component" value="Unassembled WGS sequence"/>
</dbReference>
<evidence type="ECO:0000313" key="2">
    <source>
        <dbReference type="Proteomes" id="UP000265520"/>
    </source>
</evidence>
<dbReference type="PANTHER" id="PTHR35317:SF35">
    <property type="entry name" value="DUF4219 DOMAIN-CONTAINING PROTEIN"/>
    <property type="match status" value="1"/>
</dbReference>
<proteinExistence type="predicted"/>
<protein>
    <submittedName>
        <fullName evidence="1">Gag-pol polyprotein</fullName>
    </submittedName>
</protein>
<name>A0A392PDM1_9FABA</name>
<dbReference type="EMBL" id="LXQA010072558">
    <property type="protein sequence ID" value="MCI09416.1"/>
    <property type="molecule type" value="Genomic_DNA"/>
</dbReference>